<dbReference type="Proteomes" id="UP001297581">
    <property type="component" value="Unassembled WGS sequence"/>
</dbReference>
<evidence type="ECO:0000313" key="1">
    <source>
        <dbReference type="EMBL" id="MCH4294670.1"/>
    </source>
</evidence>
<sequence length="90" mass="9886">MALIAALNGQCRYFSQAKHAIANQAVINMQMHQKCPNNLPENNVDTDTHFQKVFESNVDAKPLFHAIAAVECLHPLPFPGAENARTESVG</sequence>
<protein>
    <submittedName>
        <fullName evidence="1">Uncharacterized protein</fullName>
    </submittedName>
</protein>
<evidence type="ECO:0000313" key="2">
    <source>
        <dbReference type="Proteomes" id="UP001297581"/>
    </source>
</evidence>
<organism evidence="1 2">
    <name type="scientific">Shewanella zhuhaiensis</name>
    <dbReference type="NCBI Taxonomy" id="2919576"/>
    <lineage>
        <taxon>Bacteria</taxon>
        <taxon>Pseudomonadati</taxon>
        <taxon>Pseudomonadota</taxon>
        <taxon>Gammaproteobacteria</taxon>
        <taxon>Alteromonadales</taxon>
        <taxon>Shewanellaceae</taxon>
        <taxon>Shewanella</taxon>
    </lineage>
</organism>
<accession>A0AAJ1BH57</accession>
<name>A0AAJ1BH57_9GAMM</name>
<gene>
    <name evidence="1" type="ORF">MJ923_10200</name>
</gene>
<reference evidence="1 2" key="1">
    <citation type="submission" date="2022-02" db="EMBL/GenBank/DDBJ databases">
        <title>The genome sequence of Shewanella sp. 3B26.</title>
        <authorList>
            <person name="Du J."/>
        </authorList>
    </citation>
    <scope>NUCLEOTIDE SEQUENCE [LARGE SCALE GENOMIC DNA]</scope>
    <source>
        <strain evidence="1 2">3B26</strain>
    </source>
</reference>
<dbReference type="RefSeq" id="WP_240590985.1">
    <property type="nucleotide sequence ID" value="NZ_JAKUDL010000003.1"/>
</dbReference>
<dbReference type="EMBL" id="JAKUDL010000003">
    <property type="protein sequence ID" value="MCH4294670.1"/>
    <property type="molecule type" value="Genomic_DNA"/>
</dbReference>
<dbReference type="AlphaFoldDB" id="A0AAJ1BH57"/>
<comment type="caution">
    <text evidence="1">The sequence shown here is derived from an EMBL/GenBank/DDBJ whole genome shotgun (WGS) entry which is preliminary data.</text>
</comment>
<proteinExistence type="predicted"/>
<keyword evidence="2" id="KW-1185">Reference proteome</keyword>